<dbReference type="OrthoDB" id="9781333at2"/>
<dbReference type="AlphaFoldDB" id="A0A1A9I2K9"/>
<dbReference type="Proteomes" id="UP000077667">
    <property type="component" value="Chromosome"/>
</dbReference>
<accession>A0A1A9I2K9</accession>
<dbReference type="Pfam" id="PF07090">
    <property type="entry name" value="GATase1_like"/>
    <property type="match status" value="1"/>
</dbReference>
<dbReference type="PANTHER" id="PTHR37947">
    <property type="entry name" value="BLL2462 PROTEIN"/>
    <property type="match status" value="1"/>
</dbReference>
<dbReference type="SUPFAM" id="SSF52317">
    <property type="entry name" value="Class I glutamine amidotransferase-like"/>
    <property type="match status" value="1"/>
</dbReference>
<evidence type="ECO:0000313" key="2">
    <source>
        <dbReference type="EMBL" id="ANH81856.1"/>
    </source>
</evidence>
<gene>
    <name evidence="2" type="ORF">A8C56_13500</name>
</gene>
<organism evidence="2 3">
    <name type="scientific">Niabella ginsenosidivorans</name>
    <dbReference type="NCBI Taxonomy" id="1176587"/>
    <lineage>
        <taxon>Bacteria</taxon>
        <taxon>Pseudomonadati</taxon>
        <taxon>Bacteroidota</taxon>
        <taxon>Chitinophagia</taxon>
        <taxon>Chitinophagales</taxon>
        <taxon>Chitinophagaceae</taxon>
        <taxon>Niabella</taxon>
    </lineage>
</organism>
<dbReference type="STRING" id="1176587.A8C56_13500"/>
<dbReference type="EMBL" id="CP015772">
    <property type="protein sequence ID" value="ANH81856.1"/>
    <property type="molecule type" value="Genomic_DNA"/>
</dbReference>
<dbReference type="KEGG" id="nia:A8C56_13500"/>
<dbReference type="InterPro" id="IPR010768">
    <property type="entry name" value="GATase1-like"/>
</dbReference>
<evidence type="ECO:0000313" key="3">
    <source>
        <dbReference type="Proteomes" id="UP000077667"/>
    </source>
</evidence>
<name>A0A1A9I2K9_9BACT</name>
<dbReference type="PANTHER" id="PTHR37947:SF1">
    <property type="entry name" value="BLL2462 PROTEIN"/>
    <property type="match status" value="1"/>
</dbReference>
<protein>
    <recommendedName>
        <fullName evidence="1">Putative glutamine amidotransferase domain-containing protein</fullName>
    </recommendedName>
</protein>
<sequence>MRAKQVVRTKEEHVLYLGDWVFHVGPTFIETPFGTETKDADLHFYGERLTEALEQEADVTPLSNWELYRLEPGRLETYLEQSAVLIISDVEAKCFHLYPSFFDRARRENKVVTFPDRLQVIKEWIRGGGGMMMLGGWLSFSGVQNRSGWGRSVLQEALPVGCLSTEDLVESSAGFTAEVVLPEHPVVKGLSWSSFPPIFGYNEVQEQPEGEVIVRVKETGHPLLVAGTYGAGRVLTYMSDPAPHWGINFELWESYTNFWLQAYNWVKRKP</sequence>
<proteinExistence type="predicted"/>
<keyword evidence="3" id="KW-1185">Reference proteome</keyword>
<dbReference type="Gene3D" id="3.40.50.880">
    <property type="match status" value="1"/>
</dbReference>
<feature type="domain" description="Putative glutamine amidotransferase" evidence="1">
    <location>
        <begin position="47"/>
        <end position="267"/>
    </location>
</feature>
<dbReference type="RefSeq" id="WP_067756966.1">
    <property type="nucleotide sequence ID" value="NZ_CP015772.1"/>
</dbReference>
<reference evidence="2 3" key="1">
    <citation type="submission" date="2016-05" db="EMBL/GenBank/DDBJ databases">
        <title>Niabella ginsenosidivorans BS26 whole genome sequencing.</title>
        <authorList>
            <person name="Im W.T."/>
            <person name="Siddiqi M.Z."/>
        </authorList>
    </citation>
    <scope>NUCLEOTIDE SEQUENCE [LARGE SCALE GENOMIC DNA]</scope>
    <source>
        <strain evidence="2 3">BS26</strain>
    </source>
</reference>
<evidence type="ECO:0000259" key="1">
    <source>
        <dbReference type="Pfam" id="PF07090"/>
    </source>
</evidence>
<dbReference type="InterPro" id="IPR029062">
    <property type="entry name" value="Class_I_gatase-like"/>
</dbReference>